<protein>
    <recommendedName>
        <fullName evidence="3">HTH cro/C1-type domain-containing protein</fullName>
    </recommendedName>
</protein>
<dbReference type="SMART" id="SM00530">
    <property type="entry name" value="HTH_XRE"/>
    <property type="match status" value="1"/>
</dbReference>
<dbReference type="AlphaFoldDB" id="A0A074LK38"/>
<keyword evidence="5" id="KW-1185">Reference proteome</keyword>
<accession>A0A074LK38</accession>
<gene>
    <name evidence="4" type="ORF">EL26_23385</name>
</gene>
<reference evidence="4 5" key="1">
    <citation type="journal article" date="2013" name="Int. J. Syst. Evol. Microbiol.">
        <title>Tumebacillus flagellatus sp. nov., an alpha-amylase/pullulanase-producing bacterium isolated from cassava wastewater.</title>
        <authorList>
            <person name="Wang Q."/>
            <person name="Xie N."/>
            <person name="Qin Y."/>
            <person name="Shen N."/>
            <person name="Zhu J."/>
            <person name="Mi H."/>
            <person name="Huang R."/>
        </authorList>
    </citation>
    <scope>NUCLEOTIDE SEQUENCE [LARGE SCALE GENOMIC DNA]</scope>
    <source>
        <strain evidence="4 5">GST4</strain>
    </source>
</reference>
<evidence type="ECO:0000256" key="2">
    <source>
        <dbReference type="SAM" id="MobiDB-lite"/>
    </source>
</evidence>
<evidence type="ECO:0000259" key="3">
    <source>
        <dbReference type="PROSITE" id="PS50943"/>
    </source>
</evidence>
<dbReference type="Proteomes" id="UP000027931">
    <property type="component" value="Unassembled WGS sequence"/>
</dbReference>
<feature type="compositionally biased region" description="Acidic residues" evidence="2">
    <location>
        <begin position="122"/>
        <end position="150"/>
    </location>
</feature>
<evidence type="ECO:0000256" key="1">
    <source>
        <dbReference type="ARBA" id="ARBA00023125"/>
    </source>
</evidence>
<dbReference type="Gene3D" id="1.10.260.40">
    <property type="entry name" value="lambda repressor-like DNA-binding domains"/>
    <property type="match status" value="1"/>
</dbReference>
<dbReference type="EMBL" id="JMIR01000052">
    <property type="protein sequence ID" value="KEO80970.1"/>
    <property type="molecule type" value="Genomic_DNA"/>
</dbReference>
<feature type="region of interest" description="Disordered" evidence="2">
    <location>
        <begin position="112"/>
        <end position="150"/>
    </location>
</feature>
<dbReference type="InterPro" id="IPR001387">
    <property type="entry name" value="Cro/C1-type_HTH"/>
</dbReference>
<dbReference type="SUPFAM" id="SSF47413">
    <property type="entry name" value="lambda repressor-like DNA-binding domains"/>
    <property type="match status" value="1"/>
</dbReference>
<dbReference type="RefSeq" id="WP_052036706.1">
    <property type="nucleotide sequence ID" value="NZ_JMIR01000052.1"/>
</dbReference>
<dbReference type="Pfam" id="PF12844">
    <property type="entry name" value="HTH_19"/>
    <property type="match status" value="1"/>
</dbReference>
<dbReference type="PROSITE" id="PS50943">
    <property type="entry name" value="HTH_CROC1"/>
    <property type="match status" value="1"/>
</dbReference>
<evidence type="ECO:0000313" key="5">
    <source>
        <dbReference type="Proteomes" id="UP000027931"/>
    </source>
</evidence>
<sequence length="150" mass="17688">MVGNRLKDLRESRGWSFQEVADKLHIAKSTYAGYEYDRRDVPNELLPRVAQLYNVTTDYLLGLSNHPQQTQEENKKYSEEKYLKVIEDFKNGRVAGYPPEVQTMIASAMERQLEEYKKQSEDQMDEEEKDDDDDRDDQDSEHEDQDSEQT</sequence>
<dbReference type="GO" id="GO:0003677">
    <property type="term" value="F:DNA binding"/>
    <property type="evidence" value="ECO:0007669"/>
    <property type="project" value="UniProtKB-KW"/>
</dbReference>
<comment type="caution">
    <text evidence="4">The sequence shown here is derived from an EMBL/GenBank/DDBJ whole genome shotgun (WGS) entry which is preliminary data.</text>
</comment>
<dbReference type="STRING" id="1157490.EL26_23385"/>
<dbReference type="eggNOG" id="COG1476">
    <property type="taxonomic scope" value="Bacteria"/>
</dbReference>
<feature type="compositionally biased region" description="Basic and acidic residues" evidence="2">
    <location>
        <begin position="112"/>
        <end position="121"/>
    </location>
</feature>
<name>A0A074LK38_9BACL</name>
<proteinExistence type="predicted"/>
<feature type="domain" description="HTH cro/C1-type" evidence="3">
    <location>
        <begin position="6"/>
        <end position="60"/>
    </location>
</feature>
<dbReference type="PANTHER" id="PTHR46558:SF14">
    <property type="entry name" value="HTH-TYPE TRANSCRIPTIONAL REGULATOR ANSR"/>
    <property type="match status" value="1"/>
</dbReference>
<dbReference type="InterPro" id="IPR010982">
    <property type="entry name" value="Lambda_DNA-bd_dom_sf"/>
</dbReference>
<organism evidence="4 5">
    <name type="scientific">Tumebacillus flagellatus</name>
    <dbReference type="NCBI Taxonomy" id="1157490"/>
    <lineage>
        <taxon>Bacteria</taxon>
        <taxon>Bacillati</taxon>
        <taxon>Bacillota</taxon>
        <taxon>Bacilli</taxon>
        <taxon>Bacillales</taxon>
        <taxon>Alicyclobacillaceae</taxon>
        <taxon>Tumebacillus</taxon>
    </lineage>
</organism>
<dbReference type="OrthoDB" id="9801008at2"/>
<dbReference type="CDD" id="cd00093">
    <property type="entry name" value="HTH_XRE"/>
    <property type="match status" value="1"/>
</dbReference>
<keyword evidence="1" id="KW-0238">DNA-binding</keyword>
<evidence type="ECO:0000313" key="4">
    <source>
        <dbReference type="EMBL" id="KEO80970.1"/>
    </source>
</evidence>
<dbReference type="PANTHER" id="PTHR46558">
    <property type="entry name" value="TRACRIPTIONAL REGULATORY PROTEIN-RELATED-RELATED"/>
    <property type="match status" value="1"/>
</dbReference>